<dbReference type="STRING" id="81985.R0F7F1"/>
<keyword evidence="2" id="KW-0645">Protease</keyword>
<evidence type="ECO:0000256" key="5">
    <source>
        <dbReference type="ARBA" id="ARBA00023145"/>
    </source>
</evidence>
<evidence type="ECO:0000256" key="1">
    <source>
        <dbReference type="ARBA" id="ARBA00007447"/>
    </source>
</evidence>
<evidence type="ECO:0000256" key="3">
    <source>
        <dbReference type="ARBA" id="ARBA00022750"/>
    </source>
</evidence>
<dbReference type="eggNOG" id="KOG1339">
    <property type="taxonomic scope" value="Eukaryota"/>
</dbReference>
<evidence type="ECO:0000313" key="9">
    <source>
        <dbReference type="EMBL" id="EOA17822.1"/>
    </source>
</evidence>
<dbReference type="InterPro" id="IPR001461">
    <property type="entry name" value="Aspartic_peptidase_A1"/>
</dbReference>
<dbReference type="GO" id="GO:0004190">
    <property type="term" value="F:aspartic-type endopeptidase activity"/>
    <property type="evidence" value="ECO:0007669"/>
    <property type="project" value="UniProtKB-KW"/>
</dbReference>
<sequence length="360" mass="39585">MMNSLKLKRLLIAPVYLSLLLQSLAVQGIIRVGLTMNYSSFDINGVRLSNINDNIYIGEIKVGTPSQRFKVVFDTGSINLWVPSTKSMGSKHNLYVSSKSSSYKPIGRNVTLEYGTGSLRGILSSDTINVGGITITNQCFTEALATRTGDDPLLKAPFDGILGLGNPQDSATRTLSVWESIKTQGRVEKKIFSIWLGRPSLFKAEGEITFGGIDRSRFKGQHIYVTATGEKYFFQMNNILVGSQDTSVCSRGCQVFVDSGNSNIHGPAALIKEINRRIGAAPNCSNVKRLPDVTFTIGGSSFSVSSRDYIYRVTKNKCTSRFVETNDIYWTLGMPFMRAVHTVYDFTTEPTVKIGFAKSA</sequence>
<gene>
    <name evidence="9" type="ORF">CARUB_v10006223mg</name>
</gene>
<dbReference type="PROSITE" id="PS51767">
    <property type="entry name" value="PEPTIDASE_A1"/>
    <property type="match status" value="1"/>
</dbReference>
<dbReference type="PRINTS" id="PR00792">
    <property type="entry name" value="PEPSIN"/>
</dbReference>
<evidence type="ECO:0000256" key="6">
    <source>
        <dbReference type="PIRSR" id="PIRSR601461-1"/>
    </source>
</evidence>
<evidence type="ECO:0000256" key="7">
    <source>
        <dbReference type="PIRSR" id="PIRSR601461-2"/>
    </source>
</evidence>
<dbReference type="KEGG" id="crb:17878773"/>
<evidence type="ECO:0000256" key="2">
    <source>
        <dbReference type="ARBA" id="ARBA00022670"/>
    </source>
</evidence>
<dbReference type="FunFam" id="2.40.70.10:FF:000115">
    <property type="entry name" value="Lysosomal aspartic protease"/>
    <property type="match status" value="1"/>
</dbReference>
<feature type="active site" evidence="6">
    <location>
        <position position="74"/>
    </location>
</feature>
<feature type="domain" description="Peptidase A1" evidence="8">
    <location>
        <begin position="56"/>
        <end position="357"/>
    </location>
</feature>
<keyword evidence="5" id="KW-0865">Zymogen</keyword>
<dbReference type="OrthoDB" id="1058388at2759"/>
<keyword evidence="4" id="KW-0378">Hydrolase</keyword>
<dbReference type="Proteomes" id="UP000029121">
    <property type="component" value="Unassembled WGS sequence"/>
</dbReference>
<dbReference type="InterPro" id="IPR021109">
    <property type="entry name" value="Peptidase_aspartic_dom_sf"/>
</dbReference>
<proteinExistence type="inferred from homology"/>
<dbReference type="InterPro" id="IPR033121">
    <property type="entry name" value="PEPTIDASE_A1"/>
</dbReference>
<keyword evidence="3" id="KW-0064">Aspartyl protease</keyword>
<comment type="similarity">
    <text evidence="1">Belongs to the peptidase A1 family.</text>
</comment>
<evidence type="ECO:0000313" key="10">
    <source>
        <dbReference type="Proteomes" id="UP000029121"/>
    </source>
</evidence>
<name>R0F7F1_9BRAS</name>
<dbReference type="GO" id="GO:0006508">
    <property type="term" value="P:proteolysis"/>
    <property type="evidence" value="ECO:0007669"/>
    <property type="project" value="UniProtKB-KW"/>
</dbReference>
<evidence type="ECO:0000259" key="8">
    <source>
        <dbReference type="PROSITE" id="PS51767"/>
    </source>
</evidence>
<feature type="active site" evidence="6">
    <location>
        <position position="258"/>
    </location>
</feature>
<organism evidence="9 10">
    <name type="scientific">Capsella rubella</name>
    <dbReference type="NCBI Taxonomy" id="81985"/>
    <lineage>
        <taxon>Eukaryota</taxon>
        <taxon>Viridiplantae</taxon>
        <taxon>Streptophyta</taxon>
        <taxon>Embryophyta</taxon>
        <taxon>Tracheophyta</taxon>
        <taxon>Spermatophyta</taxon>
        <taxon>Magnoliopsida</taxon>
        <taxon>eudicotyledons</taxon>
        <taxon>Gunneridae</taxon>
        <taxon>Pentapetalae</taxon>
        <taxon>rosids</taxon>
        <taxon>malvids</taxon>
        <taxon>Brassicales</taxon>
        <taxon>Brassicaceae</taxon>
        <taxon>Camelineae</taxon>
        <taxon>Capsella</taxon>
    </lineage>
</organism>
<dbReference type="PANTHER" id="PTHR47966:SF39">
    <property type="entry name" value="EUKARYOTIC ASPARTYL PROTEASE FAMILY PROTEIN"/>
    <property type="match status" value="1"/>
</dbReference>
<accession>R0F7F1</accession>
<protein>
    <recommendedName>
        <fullName evidence="8">Peptidase A1 domain-containing protein</fullName>
    </recommendedName>
</protein>
<dbReference type="Gene3D" id="2.40.70.10">
    <property type="entry name" value="Acid Proteases"/>
    <property type="match status" value="2"/>
</dbReference>
<keyword evidence="10" id="KW-1185">Reference proteome</keyword>
<feature type="disulfide bond" evidence="7">
    <location>
        <begin position="249"/>
        <end position="253"/>
    </location>
</feature>
<dbReference type="MEROPS" id="A01.A33"/>
<evidence type="ECO:0000256" key="4">
    <source>
        <dbReference type="ARBA" id="ARBA00022801"/>
    </source>
</evidence>
<dbReference type="PANTHER" id="PTHR47966">
    <property type="entry name" value="BETA-SITE APP-CLEAVING ENZYME, ISOFORM A-RELATED"/>
    <property type="match status" value="1"/>
</dbReference>
<dbReference type="AlphaFoldDB" id="R0F7F1"/>
<dbReference type="EMBL" id="KB870811">
    <property type="protein sequence ID" value="EOA17822.1"/>
    <property type="molecule type" value="Genomic_DNA"/>
</dbReference>
<dbReference type="SUPFAM" id="SSF50630">
    <property type="entry name" value="Acid proteases"/>
    <property type="match status" value="1"/>
</dbReference>
<dbReference type="Pfam" id="PF00026">
    <property type="entry name" value="Asp"/>
    <property type="match status" value="1"/>
</dbReference>
<feature type="disulfide bond" evidence="7">
    <location>
        <begin position="284"/>
        <end position="318"/>
    </location>
</feature>
<reference evidence="10" key="1">
    <citation type="journal article" date="2013" name="Nat. Genet.">
        <title>The Capsella rubella genome and the genomic consequences of rapid mating system evolution.</title>
        <authorList>
            <person name="Slotte T."/>
            <person name="Hazzouri K.M."/>
            <person name="Agren J.A."/>
            <person name="Koenig D."/>
            <person name="Maumus F."/>
            <person name="Guo Y.L."/>
            <person name="Steige K."/>
            <person name="Platts A.E."/>
            <person name="Escobar J.S."/>
            <person name="Newman L.K."/>
            <person name="Wang W."/>
            <person name="Mandakova T."/>
            <person name="Vello E."/>
            <person name="Smith L.M."/>
            <person name="Henz S.R."/>
            <person name="Steffen J."/>
            <person name="Takuno S."/>
            <person name="Brandvain Y."/>
            <person name="Coop G."/>
            <person name="Andolfatto P."/>
            <person name="Hu T.T."/>
            <person name="Blanchette M."/>
            <person name="Clark R.M."/>
            <person name="Quesneville H."/>
            <person name="Nordborg M."/>
            <person name="Gaut B.S."/>
            <person name="Lysak M.A."/>
            <person name="Jenkins J."/>
            <person name="Grimwood J."/>
            <person name="Chapman J."/>
            <person name="Prochnik S."/>
            <person name="Shu S."/>
            <person name="Rokhsar D."/>
            <person name="Schmutz J."/>
            <person name="Weigel D."/>
            <person name="Wright S.I."/>
        </authorList>
    </citation>
    <scope>NUCLEOTIDE SEQUENCE [LARGE SCALE GENOMIC DNA]</scope>
    <source>
        <strain evidence="10">cv. Monte Gargano</strain>
    </source>
</reference>
<keyword evidence="7" id="KW-1015">Disulfide bond</keyword>